<feature type="coiled-coil region" evidence="5">
    <location>
        <begin position="430"/>
        <end position="464"/>
    </location>
</feature>
<comment type="caution">
    <text evidence="9">The sequence shown here is derived from an EMBL/GenBank/DDBJ whole genome shotgun (WGS) entry which is preliminary data.</text>
</comment>
<dbReference type="STRING" id="1354337.M983_0787"/>
<keyword evidence="10" id="KW-1185">Reference proteome</keyword>
<organism evidence="9 10">
    <name type="scientific">Proteus myxofaciens ATCC 19692</name>
    <dbReference type="NCBI Taxonomy" id="1354337"/>
    <lineage>
        <taxon>Bacteria</taxon>
        <taxon>Pseudomonadati</taxon>
        <taxon>Pseudomonadota</taxon>
        <taxon>Gammaproteobacteria</taxon>
        <taxon>Enterobacterales</taxon>
        <taxon>Morganellaceae</taxon>
        <taxon>Proteus</taxon>
    </lineage>
</organism>
<dbReference type="EC" id="5.2.1.8" evidence="2 4"/>
<evidence type="ECO:0000256" key="2">
    <source>
        <dbReference type="ARBA" id="ARBA00013194"/>
    </source>
</evidence>
<reference evidence="9 10" key="1">
    <citation type="submission" date="2016-04" db="EMBL/GenBank/DDBJ databases">
        <title>ATOL: Assembling a taxonomically balanced genome-scale reconstruction of the evolutionary history of the Enterobacteriaceae.</title>
        <authorList>
            <person name="Plunkett G.III."/>
            <person name="Neeno-Eckwall E.C."/>
            <person name="Glasner J.D."/>
            <person name="Perna N.T."/>
        </authorList>
    </citation>
    <scope>NUCLEOTIDE SEQUENCE [LARGE SCALE GENOMIC DNA]</scope>
    <source>
        <strain evidence="9 10">ATCC 19692</strain>
    </source>
</reference>
<dbReference type="PANTHER" id="PTHR43941:SF1">
    <property type="entry name" value="STRUCTURAL MAINTENANCE OF CHROMOSOMES PROTEIN 2"/>
    <property type="match status" value="1"/>
</dbReference>
<dbReference type="PROSITE" id="PS50059">
    <property type="entry name" value="FKBP_PPIASE"/>
    <property type="match status" value="1"/>
</dbReference>
<dbReference type="GO" id="GO:0000793">
    <property type="term" value="C:condensed chromosome"/>
    <property type="evidence" value="ECO:0007669"/>
    <property type="project" value="TreeGrafter"/>
</dbReference>
<dbReference type="RefSeq" id="WP_066747368.1">
    <property type="nucleotide sequence ID" value="NZ_LXEN01000034.1"/>
</dbReference>
<proteinExistence type="predicted"/>
<dbReference type="InterPro" id="IPR001179">
    <property type="entry name" value="PPIase_FKBP_dom"/>
</dbReference>
<dbReference type="EMBL" id="LXEN01000034">
    <property type="protein sequence ID" value="OAT35017.1"/>
    <property type="molecule type" value="Genomic_DNA"/>
</dbReference>
<evidence type="ECO:0000259" key="8">
    <source>
        <dbReference type="PROSITE" id="PS50059"/>
    </source>
</evidence>
<dbReference type="SUPFAM" id="SSF54534">
    <property type="entry name" value="FKBP-like"/>
    <property type="match status" value="1"/>
</dbReference>
<evidence type="ECO:0000256" key="4">
    <source>
        <dbReference type="PROSITE-ProRule" id="PRU00277"/>
    </source>
</evidence>
<feature type="coiled-coil region" evidence="5">
    <location>
        <begin position="365"/>
        <end position="399"/>
    </location>
</feature>
<evidence type="ECO:0000256" key="5">
    <source>
        <dbReference type="SAM" id="Coils"/>
    </source>
</evidence>
<feature type="chain" id="PRO_5008278897" description="peptidylprolyl isomerase" evidence="7">
    <location>
        <begin position="21"/>
        <end position="975"/>
    </location>
</feature>
<feature type="coiled-coil region" evidence="5">
    <location>
        <begin position="208"/>
        <end position="263"/>
    </location>
</feature>
<dbReference type="Gene3D" id="3.10.50.40">
    <property type="match status" value="1"/>
</dbReference>
<dbReference type="InterPro" id="IPR046357">
    <property type="entry name" value="PPIase_dom_sf"/>
</dbReference>
<evidence type="ECO:0000313" key="10">
    <source>
        <dbReference type="Proteomes" id="UP000094023"/>
    </source>
</evidence>
<dbReference type="GO" id="GO:0000796">
    <property type="term" value="C:condensin complex"/>
    <property type="evidence" value="ECO:0007669"/>
    <property type="project" value="TreeGrafter"/>
</dbReference>
<keyword evidence="4" id="KW-0413">Isomerase</keyword>
<evidence type="ECO:0000256" key="7">
    <source>
        <dbReference type="SAM" id="SignalP"/>
    </source>
</evidence>
<dbReference type="AlphaFoldDB" id="A0A198GC55"/>
<feature type="signal peptide" evidence="7">
    <location>
        <begin position="1"/>
        <end position="20"/>
    </location>
</feature>
<protein>
    <recommendedName>
        <fullName evidence="2 4">peptidylprolyl isomerase</fullName>
        <ecNumber evidence="2 4">5.2.1.8</ecNumber>
    </recommendedName>
</protein>
<feature type="compositionally biased region" description="Polar residues" evidence="6">
    <location>
        <begin position="49"/>
        <end position="59"/>
    </location>
</feature>
<gene>
    <name evidence="9" type="ORF">M983_0787</name>
</gene>
<dbReference type="PATRIC" id="fig|1354337.4.peg.802"/>
<keyword evidence="7" id="KW-0732">Signal</keyword>
<dbReference type="OrthoDB" id="6454922at2"/>
<name>A0A198GC55_9GAMM</name>
<evidence type="ECO:0000256" key="1">
    <source>
        <dbReference type="ARBA" id="ARBA00000971"/>
    </source>
</evidence>
<comment type="catalytic activity">
    <reaction evidence="1 4">
        <text>[protein]-peptidylproline (omega=180) = [protein]-peptidylproline (omega=0)</text>
        <dbReference type="Rhea" id="RHEA:16237"/>
        <dbReference type="Rhea" id="RHEA-COMP:10747"/>
        <dbReference type="Rhea" id="RHEA-COMP:10748"/>
        <dbReference type="ChEBI" id="CHEBI:83833"/>
        <dbReference type="ChEBI" id="CHEBI:83834"/>
        <dbReference type="EC" id="5.2.1.8"/>
    </reaction>
</comment>
<feature type="region of interest" description="Disordered" evidence="6">
    <location>
        <begin position="42"/>
        <end position="89"/>
    </location>
</feature>
<dbReference type="GO" id="GO:0003682">
    <property type="term" value="F:chromatin binding"/>
    <property type="evidence" value="ECO:0007669"/>
    <property type="project" value="TreeGrafter"/>
</dbReference>
<dbReference type="GO" id="GO:0000785">
    <property type="term" value="C:chromatin"/>
    <property type="evidence" value="ECO:0007669"/>
    <property type="project" value="TreeGrafter"/>
</dbReference>
<feature type="domain" description="PPIase FKBP-type" evidence="8">
    <location>
        <begin position="890"/>
        <end position="975"/>
    </location>
</feature>
<evidence type="ECO:0000256" key="3">
    <source>
        <dbReference type="ARBA" id="ARBA00023110"/>
    </source>
</evidence>
<keyword evidence="3 4" id="KW-0697">Rotamase</keyword>
<dbReference type="GO" id="GO:0003755">
    <property type="term" value="F:peptidyl-prolyl cis-trans isomerase activity"/>
    <property type="evidence" value="ECO:0007669"/>
    <property type="project" value="UniProtKB-KW"/>
</dbReference>
<evidence type="ECO:0000313" key="9">
    <source>
        <dbReference type="EMBL" id="OAT35017.1"/>
    </source>
</evidence>
<dbReference type="Proteomes" id="UP000094023">
    <property type="component" value="Unassembled WGS sequence"/>
</dbReference>
<feature type="coiled-coil region" evidence="5">
    <location>
        <begin position="301"/>
        <end position="335"/>
    </location>
</feature>
<sequence>MKLKQSVCLAFMLFPTLTFANNEFNSTINDFDLYLKTQKTNDTGHKTPATISSTKSEQISVEDRTSTNTQHNKPQPKVKSPQITSVGSHATVDNKPNISLLENCPILPVNDATTNNDYTRYLTPLLSFVPIQSQFLPENLNRNSQSNKASVYNPLALYSKESYPNVVINENSLLDIIPNIFYSATAVPLHFIYEFNRSVLDRKQPLFNKELLNRLANTREKYHTLEQQYTEQMNLLKQQSEKLQIANNEINTLKNSLIEREQQLVTANNLLKDDSSKKELVKLQGMLESLQAEKGNIDKALADKQMTLAQAEKEKADLQAQYQQAQRQLTNSGDANKQALAELEIAKNNEIKQLQASLTSSQGDHDKLSQQLVKVQEQLAQIEKEKGELQQQYTQAQTLLKDDSSKKELVKLQGMLESLQAEKGNIDKALADKQMALAQAEKEKADLQAQYQQAQRQLTNSGDANKQALAELEIAKNNEIKQLQASLTSSQGDHDKLSQQLVKVQEQLAQIEKEKGELQQQYTQAQSLLKDDSTKKELEQLQTRLLKTNAERETLEKQLTAKDALFEDTKQENKQLSEAYRKELAQLKEQIEKNNQEQAQLNKSLLIAQQQKEESKEKLQAIDEIKQELKNKEIELSNLKKNASADQSTINKAIADKDNLIAELEQSQGDLTKKYQALEEEFKDKQQLIAELNTRKSGDEKAYALLEKQINEKQANTDKLTAQLTEIKSQLEQSKTESLTLANKLKEQEAESLAKAKQNSNSVSDTEKQLNDANKQLEDQRKLALTAQNKNTQLNEQIKEKDVVLAKLTTEVKDIKKENELIKSQLEKLAGEGQMIASQLDYAYSVISKGNSQRNKSILSDIQKQNYIRYDDDTYFKILKQGKPATRLTEKTIVFTMHEELTDGTVTLDYNKSNPLILPYRQLPFPLNTFIAKAGINGKAKVYIKPNGGYGKNGLPGKVPPESMSIISIEVLDIK</sequence>
<dbReference type="PANTHER" id="PTHR43941">
    <property type="entry name" value="STRUCTURAL MAINTENANCE OF CHROMOSOMES PROTEIN 2"/>
    <property type="match status" value="1"/>
</dbReference>
<evidence type="ECO:0000256" key="6">
    <source>
        <dbReference type="SAM" id="MobiDB-lite"/>
    </source>
</evidence>
<accession>A0A198GC55</accession>
<feature type="coiled-coil region" evidence="5">
    <location>
        <begin position="494"/>
        <end position="832"/>
    </location>
</feature>
<keyword evidence="5" id="KW-0175">Coiled coil</keyword>